<reference evidence="2" key="1">
    <citation type="journal article" date="2023" name="Front. Plant Sci.">
        <title>Chromosomal-level genome assembly of Melastoma candidum provides insights into trichome evolution.</title>
        <authorList>
            <person name="Zhong Y."/>
            <person name="Wu W."/>
            <person name="Sun C."/>
            <person name="Zou P."/>
            <person name="Liu Y."/>
            <person name="Dai S."/>
            <person name="Zhou R."/>
        </authorList>
    </citation>
    <scope>NUCLEOTIDE SEQUENCE [LARGE SCALE GENOMIC DNA]</scope>
</reference>
<dbReference type="EMBL" id="CM042883">
    <property type="protein sequence ID" value="KAI4373674.1"/>
    <property type="molecule type" value="Genomic_DNA"/>
</dbReference>
<keyword evidence="2" id="KW-1185">Reference proteome</keyword>
<evidence type="ECO:0000313" key="2">
    <source>
        <dbReference type="Proteomes" id="UP001057402"/>
    </source>
</evidence>
<proteinExistence type="predicted"/>
<gene>
    <name evidence="1" type="ORF">MLD38_011775</name>
</gene>
<sequence>MDATYDDGGDINRTQIPQYLHEAESTRKGKIACTQPSGVAAMSIAAGVSEEMGVKLGEEVGYSIRFEDVTSS</sequence>
<organism evidence="1 2">
    <name type="scientific">Melastoma candidum</name>
    <dbReference type="NCBI Taxonomy" id="119954"/>
    <lineage>
        <taxon>Eukaryota</taxon>
        <taxon>Viridiplantae</taxon>
        <taxon>Streptophyta</taxon>
        <taxon>Embryophyta</taxon>
        <taxon>Tracheophyta</taxon>
        <taxon>Spermatophyta</taxon>
        <taxon>Magnoliopsida</taxon>
        <taxon>eudicotyledons</taxon>
        <taxon>Gunneridae</taxon>
        <taxon>Pentapetalae</taxon>
        <taxon>rosids</taxon>
        <taxon>malvids</taxon>
        <taxon>Myrtales</taxon>
        <taxon>Melastomataceae</taxon>
        <taxon>Melastomatoideae</taxon>
        <taxon>Melastomateae</taxon>
        <taxon>Melastoma</taxon>
    </lineage>
</organism>
<dbReference type="Proteomes" id="UP001057402">
    <property type="component" value="Chromosome 4"/>
</dbReference>
<accession>A0ACB9R472</accession>
<comment type="caution">
    <text evidence="1">The sequence shown here is derived from an EMBL/GenBank/DDBJ whole genome shotgun (WGS) entry which is preliminary data.</text>
</comment>
<evidence type="ECO:0000313" key="1">
    <source>
        <dbReference type="EMBL" id="KAI4373674.1"/>
    </source>
</evidence>
<name>A0ACB9R472_9MYRT</name>
<protein>
    <submittedName>
        <fullName evidence="1">Uncharacterized protein</fullName>
    </submittedName>
</protein>